<dbReference type="PROSITE" id="PS00903">
    <property type="entry name" value="CYT_DCMP_DEAMINASES_1"/>
    <property type="match status" value="1"/>
</dbReference>
<feature type="domain" description="CMP/dCMP-type deaminase" evidence="9">
    <location>
        <begin position="1"/>
        <end position="108"/>
    </location>
</feature>
<evidence type="ECO:0000256" key="1">
    <source>
        <dbReference type="ARBA" id="ARBA00010669"/>
    </source>
</evidence>
<reference evidence="10 11" key="1">
    <citation type="journal article" date="2006" name="PLoS Biol.">
        <title>Metabolic complementarity and genomics of the dual bacterial symbiosis of sharpshooters.</title>
        <authorList>
            <person name="Wu D."/>
            <person name="Daugherty S.C."/>
            <person name="Van Aken S.E."/>
            <person name="Pai G.H."/>
            <person name="Watkins K.L."/>
            <person name="Khouri H."/>
            <person name="Tallon L.J."/>
            <person name="Zaborsky J.M."/>
            <person name="Dunbar H.E."/>
            <person name="Tran P.L."/>
            <person name="Moran N.A."/>
            <person name="Eisen J.A."/>
        </authorList>
    </citation>
    <scope>NUCLEOTIDE SEQUENCE [LARGE SCALE GENOMIC DNA]</scope>
    <source>
        <strain evidence="10">Hc</strain>
    </source>
</reference>
<dbReference type="Pfam" id="PF00383">
    <property type="entry name" value="dCMP_cyt_deam_1"/>
    <property type="match status" value="1"/>
</dbReference>
<comment type="function">
    <text evidence="8">Catalyzes the deamination of adenosine to inosine at the wobble position 34 of tRNA(Arg2).</text>
</comment>
<dbReference type="EC" id="3.5.4.33" evidence="8"/>
<evidence type="ECO:0000256" key="6">
    <source>
        <dbReference type="ARBA" id="ARBA00022833"/>
    </source>
</evidence>
<feature type="binding site" evidence="8">
    <location>
        <position position="79"/>
    </location>
    <ligand>
        <name>Zn(2+)</name>
        <dbReference type="ChEBI" id="CHEBI:29105"/>
        <note>catalytic</note>
    </ligand>
</feature>
<accession>Q1LU82</accession>
<dbReference type="GO" id="GO:0002100">
    <property type="term" value="P:tRNA wobble adenosine to inosine editing"/>
    <property type="evidence" value="ECO:0007669"/>
    <property type="project" value="UniProtKB-UniRule"/>
</dbReference>
<dbReference type="InterPro" id="IPR016193">
    <property type="entry name" value="Cytidine_deaminase-like"/>
</dbReference>
<proteinExistence type="inferred from homology"/>
<keyword evidence="6 8" id="KW-0862">Zinc</keyword>
<sequence length="158" mass="17135">MRSALSLAALAEAKGEVPVGAILVLEGKKIGEGLNSSIHYHDPTAHAEILALRQGGKTIGNYRITGAVMYVTLEPCLMCIGAMIHARISRIAFGAKAVKNNEMSLCLSVLSSTQINHNITLCPNILAEACSLQLSTFFKRKRNQQKNDYINNRVINAN</sequence>
<feature type="binding site" evidence="8">
    <location>
        <position position="76"/>
    </location>
    <ligand>
        <name>Zn(2+)</name>
        <dbReference type="ChEBI" id="CHEBI:29105"/>
        <note>catalytic</note>
    </ligand>
</feature>
<gene>
    <name evidence="8" type="primary">tadA</name>
    <name evidence="10" type="ordered locus">BCI_0003</name>
</gene>
<comment type="cofactor">
    <cofactor evidence="8">
        <name>Zn(2+)</name>
        <dbReference type="ChEBI" id="CHEBI:29105"/>
    </cofactor>
    <text evidence="8">Binds 1 zinc ion per subunit.</text>
</comment>
<dbReference type="KEGG" id="bci:BCI_0003"/>
<keyword evidence="5 8" id="KW-0378">Hydrolase</keyword>
<comment type="catalytic activity">
    <reaction evidence="7 8">
        <text>adenosine(34) in tRNA + H2O + H(+) = inosine(34) in tRNA + NH4(+)</text>
        <dbReference type="Rhea" id="RHEA:43168"/>
        <dbReference type="Rhea" id="RHEA-COMP:10373"/>
        <dbReference type="Rhea" id="RHEA-COMP:10374"/>
        <dbReference type="ChEBI" id="CHEBI:15377"/>
        <dbReference type="ChEBI" id="CHEBI:15378"/>
        <dbReference type="ChEBI" id="CHEBI:28938"/>
        <dbReference type="ChEBI" id="CHEBI:74411"/>
        <dbReference type="ChEBI" id="CHEBI:82852"/>
        <dbReference type="EC" id="3.5.4.33"/>
    </reaction>
</comment>
<evidence type="ECO:0000256" key="2">
    <source>
        <dbReference type="ARBA" id="ARBA00011738"/>
    </source>
</evidence>
<dbReference type="Proteomes" id="UP000002427">
    <property type="component" value="Chromosome"/>
</dbReference>
<keyword evidence="4 8" id="KW-0479">Metal-binding</keyword>
<dbReference type="InterPro" id="IPR016192">
    <property type="entry name" value="APOBEC/CMP_deaminase_Zn-bd"/>
</dbReference>
<evidence type="ECO:0000256" key="8">
    <source>
        <dbReference type="HAMAP-Rule" id="MF_00972"/>
    </source>
</evidence>
<dbReference type="HOGENOM" id="CLU_025810_3_0_6"/>
<dbReference type="STRING" id="374463.BCI_0003"/>
<evidence type="ECO:0000256" key="4">
    <source>
        <dbReference type="ARBA" id="ARBA00022723"/>
    </source>
</evidence>
<evidence type="ECO:0000256" key="5">
    <source>
        <dbReference type="ARBA" id="ARBA00022801"/>
    </source>
</evidence>
<evidence type="ECO:0000313" key="10">
    <source>
        <dbReference type="EMBL" id="ABF14077.1"/>
    </source>
</evidence>
<evidence type="ECO:0000256" key="7">
    <source>
        <dbReference type="ARBA" id="ARBA00048045"/>
    </source>
</evidence>
<evidence type="ECO:0000313" key="11">
    <source>
        <dbReference type="Proteomes" id="UP000002427"/>
    </source>
</evidence>
<name>Q1LU82_BAUCH</name>
<dbReference type="PANTHER" id="PTHR11079:SF202">
    <property type="entry name" value="TRNA-SPECIFIC ADENOSINE DEAMINASE"/>
    <property type="match status" value="1"/>
</dbReference>
<keyword evidence="3 8" id="KW-0819">tRNA processing</keyword>
<protein>
    <recommendedName>
        <fullName evidence="8">tRNA-specific adenosine deaminase</fullName>
        <ecNumber evidence="8">3.5.4.33</ecNumber>
    </recommendedName>
</protein>
<evidence type="ECO:0000259" key="9">
    <source>
        <dbReference type="PROSITE" id="PS51747"/>
    </source>
</evidence>
<dbReference type="GO" id="GO:0052717">
    <property type="term" value="F:tRNA-specific adenosine-34 deaminase activity"/>
    <property type="evidence" value="ECO:0007669"/>
    <property type="project" value="UniProtKB-UniRule"/>
</dbReference>
<dbReference type="InterPro" id="IPR028883">
    <property type="entry name" value="tRNA_aden_deaminase"/>
</dbReference>
<feature type="binding site" evidence="8">
    <location>
        <position position="46"/>
    </location>
    <ligand>
        <name>Zn(2+)</name>
        <dbReference type="ChEBI" id="CHEBI:29105"/>
        <note>catalytic</note>
    </ligand>
</feature>
<dbReference type="SUPFAM" id="SSF53927">
    <property type="entry name" value="Cytidine deaminase-like"/>
    <property type="match status" value="1"/>
</dbReference>
<dbReference type="NCBIfam" id="NF008113">
    <property type="entry name" value="PRK10860.1"/>
    <property type="match status" value="1"/>
</dbReference>
<dbReference type="PROSITE" id="PS51747">
    <property type="entry name" value="CYT_DCMP_DEAMINASES_2"/>
    <property type="match status" value="1"/>
</dbReference>
<evidence type="ECO:0000256" key="3">
    <source>
        <dbReference type="ARBA" id="ARBA00022694"/>
    </source>
</evidence>
<comment type="similarity">
    <text evidence="1">Belongs to the cytidine and deoxycytidylate deaminase family. ADAT2 subfamily.</text>
</comment>
<dbReference type="CDD" id="cd01285">
    <property type="entry name" value="nucleoside_deaminase"/>
    <property type="match status" value="1"/>
</dbReference>
<dbReference type="GO" id="GO:0008270">
    <property type="term" value="F:zinc ion binding"/>
    <property type="evidence" value="ECO:0007669"/>
    <property type="project" value="UniProtKB-UniRule"/>
</dbReference>
<feature type="active site" description="Proton donor" evidence="8">
    <location>
        <position position="48"/>
    </location>
</feature>
<comment type="subunit">
    <text evidence="2 8">Homodimer.</text>
</comment>
<dbReference type="AlphaFoldDB" id="Q1LU82"/>
<dbReference type="PANTHER" id="PTHR11079">
    <property type="entry name" value="CYTOSINE DEAMINASE FAMILY MEMBER"/>
    <property type="match status" value="1"/>
</dbReference>
<organism evidence="10 11">
    <name type="scientific">Baumannia cicadellinicola subsp. Homalodisca coagulata</name>
    <dbReference type="NCBI Taxonomy" id="374463"/>
    <lineage>
        <taxon>Bacteria</taxon>
        <taxon>Pseudomonadati</taxon>
        <taxon>Pseudomonadota</taxon>
        <taxon>Gammaproteobacteria</taxon>
        <taxon>Candidatus Palibaumannia</taxon>
    </lineage>
</organism>
<dbReference type="HAMAP" id="MF_00972">
    <property type="entry name" value="tRNA_aden_deaminase"/>
    <property type="match status" value="1"/>
</dbReference>
<dbReference type="InterPro" id="IPR002125">
    <property type="entry name" value="CMP_dCMP_dom"/>
</dbReference>
<dbReference type="EMBL" id="CP000238">
    <property type="protein sequence ID" value="ABF14077.1"/>
    <property type="molecule type" value="Genomic_DNA"/>
</dbReference>
<keyword evidence="11" id="KW-1185">Reference proteome</keyword>
<dbReference type="Gene3D" id="3.40.140.10">
    <property type="entry name" value="Cytidine Deaminase, domain 2"/>
    <property type="match status" value="1"/>
</dbReference>